<feature type="transmembrane region" description="Helical" evidence="1">
    <location>
        <begin position="30"/>
        <end position="53"/>
    </location>
</feature>
<proteinExistence type="predicted"/>
<keyword evidence="1" id="KW-0472">Membrane</keyword>
<name>A0A7W8B2W0_STRST</name>
<protein>
    <recommendedName>
        <fullName evidence="2">TadE-like domain-containing protein</fullName>
    </recommendedName>
</protein>
<evidence type="ECO:0000259" key="2">
    <source>
        <dbReference type="Pfam" id="PF07811"/>
    </source>
</evidence>
<dbReference type="InterPro" id="IPR012495">
    <property type="entry name" value="TadE-like_dom"/>
</dbReference>
<organism evidence="3 4">
    <name type="scientific">Streptomyces spectabilis</name>
    <dbReference type="NCBI Taxonomy" id="68270"/>
    <lineage>
        <taxon>Bacteria</taxon>
        <taxon>Bacillati</taxon>
        <taxon>Actinomycetota</taxon>
        <taxon>Actinomycetes</taxon>
        <taxon>Kitasatosporales</taxon>
        <taxon>Streptomycetaceae</taxon>
        <taxon>Streptomyces</taxon>
    </lineage>
</organism>
<evidence type="ECO:0000256" key="1">
    <source>
        <dbReference type="SAM" id="Phobius"/>
    </source>
</evidence>
<gene>
    <name evidence="3" type="ORF">FHS40_008487</name>
</gene>
<accession>A0A7W8B2W0</accession>
<sequence>MSSRTRPVWRRRLQAARGPGREAGISTLEFLLVAPALLIVSLIVLQLGVFFLASTAAHTAARKGAQAGAAYRADPGEGAARARDWLSRVDVVRGARVSTAGSGGERVQITVTGNVMSFLPWGLHVERSAEDTVELNR</sequence>
<dbReference type="AlphaFoldDB" id="A0A7W8B2W0"/>
<comment type="caution">
    <text evidence="3">The sequence shown here is derived from an EMBL/GenBank/DDBJ whole genome shotgun (WGS) entry which is preliminary data.</text>
</comment>
<keyword evidence="1" id="KW-0812">Transmembrane</keyword>
<dbReference type="Pfam" id="PF07811">
    <property type="entry name" value="TadE"/>
    <property type="match status" value="1"/>
</dbReference>
<keyword evidence="4" id="KW-1185">Reference proteome</keyword>
<keyword evidence="1" id="KW-1133">Transmembrane helix</keyword>
<dbReference type="RefSeq" id="WP_184926351.1">
    <property type="nucleotide sequence ID" value="NZ_BMSQ01000030.1"/>
</dbReference>
<feature type="domain" description="TadE-like" evidence="2">
    <location>
        <begin position="24"/>
        <end position="65"/>
    </location>
</feature>
<evidence type="ECO:0000313" key="4">
    <source>
        <dbReference type="Proteomes" id="UP000549009"/>
    </source>
</evidence>
<evidence type="ECO:0000313" key="3">
    <source>
        <dbReference type="EMBL" id="MBB5109359.1"/>
    </source>
</evidence>
<dbReference type="Proteomes" id="UP000549009">
    <property type="component" value="Unassembled WGS sequence"/>
</dbReference>
<reference evidence="3 4" key="1">
    <citation type="submission" date="2020-08" db="EMBL/GenBank/DDBJ databases">
        <title>Genomic Encyclopedia of Type Strains, Phase III (KMG-III): the genomes of soil and plant-associated and newly described type strains.</title>
        <authorList>
            <person name="Whitman W."/>
        </authorList>
    </citation>
    <scope>NUCLEOTIDE SEQUENCE [LARGE SCALE GENOMIC DNA]</scope>
    <source>
        <strain evidence="3 4">CECT 3146</strain>
    </source>
</reference>
<dbReference type="EMBL" id="JACHJD010000026">
    <property type="protein sequence ID" value="MBB5109359.1"/>
    <property type="molecule type" value="Genomic_DNA"/>
</dbReference>